<dbReference type="AlphaFoldDB" id="A0A5N6S734"/>
<gene>
    <name evidence="1" type="ORF">DDE84_01125</name>
</gene>
<accession>A0A5N6S734</accession>
<evidence type="ECO:0000313" key="1">
    <source>
        <dbReference type="EMBL" id="KAE8130209.1"/>
    </source>
</evidence>
<dbReference type="RefSeq" id="WP_152579902.1">
    <property type="nucleotide sequence ID" value="NZ_QDAG01000001.1"/>
</dbReference>
<protein>
    <recommendedName>
        <fullName evidence="3">Phage tail protein</fullName>
    </recommendedName>
</protein>
<comment type="caution">
    <text evidence="1">The sequence shown here is derived from an EMBL/GenBank/DDBJ whole genome shotgun (WGS) entry which is preliminary data.</text>
</comment>
<evidence type="ECO:0000313" key="2">
    <source>
        <dbReference type="Proteomes" id="UP000325415"/>
    </source>
</evidence>
<dbReference type="EMBL" id="QDAG01000001">
    <property type="protein sequence ID" value="KAE8130209.1"/>
    <property type="molecule type" value="Genomic_DNA"/>
</dbReference>
<dbReference type="OrthoDB" id="3194616at2"/>
<evidence type="ECO:0008006" key="3">
    <source>
        <dbReference type="Google" id="ProtNLM"/>
    </source>
</evidence>
<name>A0A5N6S734_9BIFI</name>
<proteinExistence type="predicted"/>
<organism evidence="1 2">
    <name type="scientific">Bifidobacterium tibiigranuli</name>
    <dbReference type="NCBI Taxonomy" id="2172043"/>
    <lineage>
        <taxon>Bacteria</taxon>
        <taxon>Bacillati</taxon>
        <taxon>Actinomycetota</taxon>
        <taxon>Actinomycetes</taxon>
        <taxon>Bifidobacteriales</taxon>
        <taxon>Bifidobacteriaceae</taxon>
        <taxon>Bifidobacterium</taxon>
    </lineage>
</organism>
<dbReference type="Proteomes" id="UP000325415">
    <property type="component" value="Unassembled WGS sequence"/>
</dbReference>
<keyword evidence="2" id="KW-1185">Reference proteome</keyword>
<dbReference type="GeneID" id="78126306"/>
<sequence>MLPYYAILYYGQTQIRLSGSVEQGIPDGLGIAKAGIEGWLSAPDLKVDLTQRANGDGAHDIASSDIQYAERTVTVHWIAMGDSRDETLAAAMKLSAAAHQTVRLRVVDSLSDTYVTGYVRPEIDAAWHDGIMTGTLTIVCYRPERLSWQNRETQLYPVSSVSGGLSYGPAGKGLDYGLNGLGLSYGVTAGDQRNIGMLRNEGTSRAYPVLTVNGEFPDGLMLIVDGQQLGYDSHINATPLVIDSRSGGAYMGGVDVGRWITGGNFPIIPPKGSVSVMLASSGSGWVTCDVRDTYM</sequence>
<reference evidence="1 2" key="1">
    <citation type="submission" date="2018-04" db="EMBL/GenBank/DDBJ databases">
        <authorList>
            <person name="Eckel V.P."/>
            <person name="Vogel R.F."/>
        </authorList>
    </citation>
    <scope>NUCLEOTIDE SEQUENCE [LARGE SCALE GENOMIC DNA]</scope>
    <source>
        <strain evidence="2">TMW 2.1764</strain>
    </source>
</reference>